<dbReference type="OrthoDB" id="9766163at2"/>
<feature type="coiled-coil region" evidence="1">
    <location>
        <begin position="255"/>
        <end position="282"/>
    </location>
</feature>
<keyword evidence="1" id="KW-0175">Coiled coil</keyword>
<feature type="coiled-coil region" evidence="1">
    <location>
        <begin position="336"/>
        <end position="377"/>
    </location>
</feature>
<dbReference type="RefSeq" id="WP_119358905.1">
    <property type="nucleotide sequence ID" value="NZ_QWKZ01000003.1"/>
</dbReference>
<dbReference type="GO" id="GO:0043023">
    <property type="term" value="F:ribosomal large subunit binding"/>
    <property type="evidence" value="ECO:0007669"/>
    <property type="project" value="TreeGrafter"/>
</dbReference>
<dbReference type="Pfam" id="PF05670">
    <property type="entry name" value="NFACT-R_1"/>
    <property type="match status" value="1"/>
</dbReference>
<name>A0A399F5Q4_9DEIN</name>
<dbReference type="GO" id="GO:1990112">
    <property type="term" value="C:RQC complex"/>
    <property type="evidence" value="ECO:0007669"/>
    <property type="project" value="TreeGrafter"/>
</dbReference>
<evidence type="ECO:0000313" key="3">
    <source>
        <dbReference type="EMBL" id="RIH89941.1"/>
    </source>
</evidence>
<sequence>MEGLFIHAVLRGLMGRLPSRALGWVFPDEGTAALLLEGVGNLVLRYRPPRPLLGVELGRLWGEAKTPFQRLLEARCKGRLLAAEQLKLDRVVFFDFEGERGFVDIAPTRLVFELTGRNANLILCDLEGRILGLDRPVPREVNRYRELRPGLPYVPPPPYQKLDPRTLKVEDLAPFLGQPLLQLIRNLDGVGKELTAELLRRVQLPSQTPLAAEHLPLVHEALQRLVAQPAGQTRPSEGLQKLWEEEAEALRKPLREALQRQRKTLQARLLDYRRALERLEEAERLRGWGDLLMAYASRIPPGPVARVEDFDGKEVEIPLEPGLSPIQTAARFYQRAKRLEASAERALELIPQTEAQIAALEAELARLESLSREELRKESRRVREKGPQVGLRLRSPEGFEVWVGRNSKENDLLTRMAHSEDLWFHVQGLPGSHVILRTQGRPADLPDLLFAARLAAYHSRARGDRNVPVDYTAKKYVWRPRKAAAGQVLYTQARTLFVDALPLEEV</sequence>
<dbReference type="PANTHER" id="PTHR15239">
    <property type="entry name" value="NUCLEAR EXPORT MEDIATOR FACTOR NEMF"/>
    <property type="match status" value="1"/>
</dbReference>
<dbReference type="AlphaFoldDB" id="A0A399F5Q4"/>
<feature type="domain" description="NFACT RNA-binding" evidence="2">
    <location>
        <begin position="395"/>
        <end position="479"/>
    </location>
</feature>
<evidence type="ECO:0000259" key="2">
    <source>
        <dbReference type="Pfam" id="PF05670"/>
    </source>
</evidence>
<dbReference type="InterPro" id="IPR051608">
    <property type="entry name" value="RQC_Subunit_NEMF"/>
</dbReference>
<dbReference type="GO" id="GO:0000049">
    <property type="term" value="F:tRNA binding"/>
    <property type="evidence" value="ECO:0007669"/>
    <property type="project" value="TreeGrafter"/>
</dbReference>
<dbReference type="PANTHER" id="PTHR15239:SF6">
    <property type="entry name" value="RIBOSOME QUALITY CONTROL COMPLEX SUBUNIT NEMF"/>
    <property type="match status" value="1"/>
</dbReference>
<protein>
    <recommendedName>
        <fullName evidence="2">NFACT RNA-binding domain-containing protein</fullName>
    </recommendedName>
</protein>
<dbReference type="Pfam" id="PF05833">
    <property type="entry name" value="NFACT_N"/>
    <property type="match status" value="2"/>
</dbReference>
<dbReference type="Gene3D" id="2.30.310.10">
    <property type="entry name" value="ibrinogen binding protein from staphylococcus aureus domain"/>
    <property type="match status" value="1"/>
</dbReference>
<gene>
    <name evidence="3" type="ORF">Mlute_00189</name>
</gene>
<keyword evidence="4" id="KW-1185">Reference proteome</keyword>
<proteinExistence type="predicted"/>
<dbReference type="EMBL" id="QWKZ01000003">
    <property type="protein sequence ID" value="RIH89941.1"/>
    <property type="molecule type" value="Genomic_DNA"/>
</dbReference>
<dbReference type="GO" id="GO:0072344">
    <property type="term" value="P:rescue of stalled ribosome"/>
    <property type="evidence" value="ECO:0007669"/>
    <property type="project" value="TreeGrafter"/>
</dbReference>
<evidence type="ECO:0000313" key="4">
    <source>
        <dbReference type="Proteomes" id="UP000265800"/>
    </source>
</evidence>
<dbReference type="Proteomes" id="UP000265800">
    <property type="component" value="Unassembled WGS sequence"/>
</dbReference>
<dbReference type="InterPro" id="IPR008532">
    <property type="entry name" value="NFACT_RNA-bd"/>
</dbReference>
<comment type="caution">
    <text evidence="3">The sequence shown here is derived from an EMBL/GenBank/DDBJ whole genome shotgun (WGS) entry which is preliminary data.</text>
</comment>
<accession>A0A399F5Q4</accession>
<organism evidence="3 4">
    <name type="scientific">Meiothermus luteus</name>
    <dbReference type="NCBI Taxonomy" id="2026184"/>
    <lineage>
        <taxon>Bacteria</taxon>
        <taxon>Thermotogati</taxon>
        <taxon>Deinococcota</taxon>
        <taxon>Deinococci</taxon>
        <taxon>Thermales</taxon>
        <taxon>Thermaceae</taxon>
        <taxon>Meiothermus</taxon>
    </lineage>
</organism>
<evidence type="ECO:0000256" key="1">
    <source>
        <dbReference type="SAM" id="Coils"/>
    </source>
</evidence>
<reference evidence="3 4" key="1">
    <citation type="submission" date="2018-08" db="EMBL/GenBank/DDBJ databases">
        <title>Meiothermus luteus KCTC 52599 genome sequencing project.</title>
        <authorList>
            <person name="Da Costa M.S."/>
            <person name="Albuquerque L."/>
            <person name="Raposo P."/>
            <person name="Froufe H.J.C."/>
            <person name="Barroso C.S."/>
            <person name="Egas C."/>
        </authorList>
    </citation>
    <scope>NUCLEOTIDE SEQUENCE [LARGE SCALE GENOMIC DNA]</scope>
    <source>
        <strain evidence="3 4">KCTC 52599</strain>
    </source>
</reference>